<dbReference type="Proteomes" id="UP000244005">
    <property type="component" value="Unassembled WGS sequence"/>
</dbReference>
<feature type="region of interest" description="Disordered" evidence="1">
    <location>
        <begin position="205"/>
        <end position="246"/>
    </location>
</feature>
<gene>
    <name evidence="2" type="ORF">MARPO_0028s0117</name>
</gene>
<accession>A0A2R6X9Q4</accession>
<dbReference type="AlphaFoldDB" id="A0A2R6X9Q4"/>
<sequence>MAGGGRAGGGRGRRLNLRLTAGRNENPRRGHTGQLSVGANRGRWEGEGSIHNYKPRRYGRRRRAKSRAGPVRRRGLMGGDPGRAPARREPRAVAAAAQFGSGKIGKGRTRRGSVTTVRSVHRTEKVEAVELELEEGDNSGGSGKEMGLRASQEEGKESEGCKPCALRACAARALMLPSSHACACAAPPPGPPCLPPERAFPLVWNALPDSPRHHSPLRSDPRHEPTRTDREGEPEQEPSPDPNPEG</sequence>
<dbReference type="Gramene" id="Mp2g00340.1">
    <property type="protein sequence ID" value="Mp2g00340.1.cds"/>
    <property type="gene ID" value="Mp2g00340"/>
</dbReference>
<proteinExistence type="predicted"/>
<evidence type="ECO:0000313" key="3">
    <source>
        <dbReference type="Proteomes" id="UP000244005"/>
    </source>
</evidence>
<feature type="compositionally biased region" description="Basic and acidic residues" evidence="1">
    <location>
        <begin position="217"/>
        <end position="233"/>
    </location>
</feature>
<feature type="compositionally biased region" description="Basic residues" evidence="1">
    <location>
        <begin position="53"/>
        <end position="75"/>
    </location>
</feature>
<feature type="region of interest" description="Disordered" evidence="1">
    <location>
        <begin position="133"/>
        <end position="158"/>
    </location>
</feature>
<evidence type="ECO:0000256" key="1">
    <source>
        <dbReference type="SAM" id="MobiDB-lite"/>
    </source>
</evidence>
<protein>
    <submittedName>
        <fullName evidence="2">Uncharacterized protein</fullName>
    </submittedName>
</protein>
<keyword evidence="3" id="KW-1185">Reference proteome</keyword>
<reference evidence="3" key="1">
    <citation type="journal article" date="2017" name="Cell">
        <title>Insights into land plant evolution garnered from the Marchantia polymorpha genome.</title>
        <authorList>
            <person name="Bowman J.L."/>
            <person name="Kohchi T."/>
            <person name="Yamato K.T."/>
            <person name="Jenkins J."/>
            <person name="Shu S."/>
            <person name="Ishizaki K."/>
            <person name="Yamaoka S."/>
            <person name="Nishihama R."/>
            <person name="Nakamura Y."/>
            <person name="Berger F."/>
            <person name="Adam C."/>
            <person name="Aki S.S."/>
            <person name="Althoff F."/>
            <person name="Araki T."/>
            <person name="Arteaga-Vazquez M.A."/>
            <person name="Balasubrmanian S."/>
            <person name="Barry K."/>
            <person name="Bauer D."/>
            <person name="Boehm C.R."/>
            <person name="Briginshaw L."/>
            <person name="Caballero-Perez J."/>
            <person name="Catarino B."/>
            <person name="Chen F."/>
            <person name="Chiyoda S."/>
            <person name="Chovatia M."/>
            <person name="Davies K.M."/>
            <person name="Delmans M."/>
            <person name="Demura T."/>
            <person name="Dierschke T."/>
            <person name="Dolan L."/>
            <person name="Dorantes-Acosta A.E."/>
            <person name="Eklund D.M."/>
            <person name="Florent S.N."/>
            <person name="Flores-Sandoval E."/>
            <person name="Fujiyama A."/>
            <person name="Fukuzawa H."/>
            <person name="Galik B."/>
            <person name="Grimanelli D."/>
            <person name="Grimwood J."/>
            <person name="Grossniklaus U."/>
            <person name="Hamada T."/>
            <person name="Haseloff J."/>
            <person name="Hetherington A.J."/>
            <person name="Higo A."/>
            <person name="Hirakawa Y."/>
            <person name="Hundley H.N."/>
            <person name="Ikeda Y."/>
            <person name="Inoue K."/>
            <person name="Inoue S.I."/>
            <person name="Ishida S."/>
            <person name="Jia Q."/>
            <person name="Kakita M."/>
            <person name="Kanazawa T."/>
            <person name="Kawai Y."/>
            <person name="Kawashima T."/>
            <person name="Kennedy M."/>
            <person name="Kinose K."/>
            <person name="Kinoshita T."/>
            <person name="Kohara Y."/>
            <person name="Koide E."/>
            <person name="Komatsu K."/>
            <person name="Kopischke S."/>
            <person name="Kubo M."/>
            <person name="Kyozuka J."/>
            <person name="Lagercrantz U."/>
            <person name="Lin S.S."/>
            <person name="Lindquist E."/>
            <person name="Lipzen A.M."/>
            <person name="Lu C.W."/>
            <person name="De Luna E."/>
            <person name="Martienssen R.A."/>
            <person name="Minamino N."/>
            <person name="Mizutani M."/>
            <person name="Mizutani M."/>
            <person name="Mochizuki N."/>
            <person name="Monte I."/>
            <person name="Mosher R."/>
            <person name="Nagasaki H."/>
            <person name="Nakagami H."/>
            <person name="Naramoto S."/>
            <person name="Nishitani K."/>
            <person name="Ohtani M."/>
            <person name="Okamoto T."/>
            <person name="Okumura M."/>
            <person name="Phillips J."/>
            <person name="Pollak B."/>
            <person name="Reinders A."/>
            <person name="Rovekamp M."/>
            <person name="Sano R."/>
            <person name="Sawa S."/>
            <person name="Schmid M.W."/>
            <person name="Shirakawa M."/>
            <person name="Solano R."/>
            <person name="Spunde A."/>
            <person name="Suetsugu N."/>
            <person name="Sugano S."/>
            <person name="Sugiyama A."/>
            <person name="Sun R."/>
            <person name="Suzuki Y."/>
            <person name="Takenaka M."/>
            <person name="Takezawa D."/>
            <person name="Tomogane H."/>
            <person name="Tsuzuki M."/>
            <person name="Ueda T."/>
            <person name="Umeda M."/>
            <person name="Ward J.M."/>
            <person name="Watanabe Y."/>
            <person name="Yazaki K."/>
            <person name="Yokoyama R."/>
            <person name="Yoshitake Y."/>
            <person name="Yotsui I."/>
            <person name="Zachgo S."/>
            <person name="Schmutz J."/>
        </authorList>
    </citation>
    <scope>NUCLEOTIDE SEQUENCE [LARGE SCALE GENOMIC DNA]</scope>
    <source>
        <strain evidence="3">Tak-1</strain>
    </source>
</reference>
<organism evidence="2 3">
    <name type="scientific">Marchantia polymorpha</name>
    <name type="common">Common liverwort</name>
    <name type="synonym">Marchantia aquatica</name>
    <dbReference type="NCBI Taxonomy" id="3197"/>
    <lineage>
        <taxon>Eukaryota</taxon>
        <taxon>Viridiplantae</taxon>
        <taxon>Streptophyta</taxon>
        <taxon>Embryophyta</taxon>
        <taxon>Marchantiophyta</taxon>
        <taxon>Marchantiopsida</taxon>
        <taxon>Marchantiidae</taxon>
        <taxon>Marchantiales</taxon>
        <taxon>Marchantiaceae</taxon>
        <taxon>Marchantia</taxon>
    </lineage>
</organism>
<feature type="region of interest" description="Disordered" evidence="1">
    <location>
        <begin position="1"/>
        <end position="89"/>
    </location>
</feature>
<evidence type="ECO:0000313" key="2">
    <source>
        <dbReference type="EMBL" id="PTQ42824.1"/>
    </source>
</evidence>
<dbReference type="EMBL" id="KZ772700">
    <property type="protein sequence ID" value="PTQ42824.1"/>
    <property type="molecule type" value="Genomic_DNA"/>
</dbReference>
<feature type="compositionally biased region" description="Gly residues" evidence="1">
    <location>
        <begin position="1"/>
        <end position="10"/>
    </location>
</feature>
<name>A0A2R6X9Q4_MARPO</name>